<protein>
    <submittedName>
        <fullName evidence="1">Uncharacterized protein</fullName>
    </submittedName>
</protein>
<evidence type="ECO:0000313" key="1">
    <source>
        <dbReference type="EMBL" id="KAG2959652.1"/>
    </source>
</evidence>
<reference evidence="1" key="1">
    <citation type="submission" date="2018-10" db="EMBL/GenBank/DDBJ databases">
        <title>Effector identification in a new, highly contiguous assembly of the strawberry crown rot pathogen Phytophthora cactorum.</title>
        <authorList>
            <person name="Armitage A.D."/>
            <person name="Nellist C.F."/>
            <person name="Bates H."/>
            <person name="Vickerstaff R.J."/>
            <person name="Harrison R.J."/>
        </authorList>
    </citation>
    <scope>NUCLEOTIDE SEQUENCE</scope>
    <source>
        <strain evidence="1">P415</strain>
    </source>
</reference>
<evidence type="ECO:0000313" key="2">
    <source>
        <dbReference type="Proteomes" id="UP000697107"/>
    </source>
</evidence>
<gene>
    <name evidence="1" type="ORF">PC118_g22914</name>
</gene>
<proteinExistence type="predicted"/>
<dbReference type="Proteomes" id="UP000697107">
    <property type="component" value="Unassembled WGS sequence"/>
</dbReference>
<organism evidence="1 2">
    <name type="scientific">Phytophthora cactorum</name>
    <dbReference type="NCBI Taxonomy" id="29920"/>
    <lineage>
        <taxon>Eukaryota</taxon>
        <taxon>Sar</taxon>
        <taxon>Stramenopiles</taxon>
        <taxon>Oomycota</taxon>
        <taxon>Peronosporomycetes</taxon>
        <taxon>Peronosporales</taxon>
        <taxon>Peronosporaceae</taxon>
        <taxon>Phytophthora</taxon>
    </lineage>
</organism>
<dbReference type="AlphaFoldDB" id="A0A8T1ES23"/>
<comment type="caution">
    <text evidence="1">The sequence shown here is derived from an EMBL/GenBank/DDBJ whole genome shotgun (WGS) entry which is preliminary data.</text>
</comment>
<accession>A0A8T1ES23</accession>
<sequence length="50" mass="5769">MSHPTLLSMCMGRCPVERLRDFHPWVEMYTRWYGSSSSGTSGNWATDFPV</sequence>
<name>A0A8T1ES23_9STRA</name>
<dbReference type="EMBL" id="RCML01001945">
    <property type="protein sequence ID" value="KAG2959652.1"/>
    <property type="molecule type" value="Genomic_DNA"/>
</dbReference>